<keyword evidence="3" id="KW-0812">Transmembrane</keyword>
<name>A0ABW7ARA4_9ACTN</name>
<feature type="chain" id="PRO_5045105229" evidence="4">
    <location>
        <begin position="26"/>
        <end position="333"/>
    </location>
</feature>
<accession>A0ABW7ARA4</accession>
<feature type="domain" description="DUF4349" evidence="5">
    <location>
        <begin position="86"/>
        <end position="296"/>
    </location>
</feature>
<evidence type="ECO:0000259" key="5">
    <source>
        <dbReference type="Pfam" id="PF14257"/>
    </source>
</evidence>
<proteinExistence type="predicted"/>
<feature type="coiled-coil region" evidence="1">
    <location>
        <begin position="173"/>
        <end position="230"/>
    </location>
</feature>
<comment type="caution">
    <text evidence="6">The sequence shown here is derived from an EMBL/GenBank/DDBJ whole genome shotgun (WGS) entry which is preliminary data.</text>
</comment>
<evidence type="ECO:0000256" key="4">
    <source>
        <dbReference type="SAM" id="SignalP"/>
    </source>
</evidence>
<evidence type="ECO:0000313" key="6">
    <source>
        <dbReference type="EMBL" id="MFG1709947.1"/>
    </source>
</evidence>
<sequence>MRRIRYGIALSAACAAVLLTGCGGGGTVESAHGTSADAPVPAAETASAQEQRRPPPQASAQERRPQPQAAGKDGIVSNVKVTQQDRQVVYTGSMTVRAKQVGTAVQQAKQIVTAAGGYLSKEETNSASDTEDTAMLEFKIPPAKYGEVVGRLGKDLGKQLSMNQNTQDVTLQVADVESRLKSAERSLESLRTLMNKAETVGQVMEVEREISSREADLESLQAQQKELAAQVSMATLTLRLVGPVAVVEEPEEEAAGFFGGLEAGWKALVSFTKMLLTVLGALLPWMIFLLPVAAVVIFLVRRSRARRPHSPRGPMSPMGPQPPQPRDPDPEAA</sequence>
<evidence type="ECO:0000256" key="3">
    <source>
        <dbReference type="SAM" id="Phobius"/>
    </source>
</evidence>
<keyword evidence="1" id="KW-0175">Coiled coil</keyword>
<keyword evidence="3" id="KW-0472">Membrane</keyword>
<organism evidence="6 7">
    <name type="scientific">Nonomuraea marmarensis</name>
    <dbReference type="NCBI Taxonomy" id="3351344"/>
    <lineage>
        <taxon>Bacteria</taxon>
        <taxon>Bacillati</taxon>
        <taxon>Actinomycetota</taxon>
        <taxon>Actinomycetes</taxon>
        <taxon>Streptosporangiales</taxon>
        <taxon>Streptosporangiaceae</taxon>
        <taxon>Nonomuraea</taxon>
    </lineage>
</organism>
<reference evidence="6 7" key="1">
    <citation type="submission" date="2024-10" db="EMBL/GenBank/DDBJ databases">
        <authorList>
            <person name="Topkara A.R."/>
            <person name="Saygin H."/>
        </authorList>
    </citation>
    <scope>NUCLEOTIDE SEQUENCE [LARGE SCALE GENOMIC DNA]</scope>
    <source>
        <strain evidence="6 7">M3C6</strain>
    </source>
</reference>
<dbReference type="RefSeq" id="WP_393175240.1">
    <property type="nucleotide sequence ID" value="NZ_JBICRM010000041.1"/>
</dbReference>
<feature type="transmembrane region" description="Helical" evidence="3">
    <location>
        <begin position="274"/>
        <end position="300"/>
    </location>
</feature>
<feature type="region of interest" description="Disordered" evidence="2">
    <location>
        <begin position="30"/>
        <end position="77"/>
    </location>
</feature>
<evidence type="ECO:0000313" key="7">
    <source>
        <dbReference type="Proteomes" id="UP001603978"/>
    </source>
</evidence>
<dbReference type="Pfam" id="PF14257">
    <property type="entry name" value="DUF4349"/>
    <property type="match status" value="1"/>
</dbReference>
<feature type="signal peptide" evidence="4">
    <location>
        <begin position="1"/>
        <end position="25"/>
    </location>
</feature>
<evidence type="ECO:0000256" key="2">
    <source>
        <dbReference type="SAM" id="MobiDB-lite"/>
    </source>
</evidence>
<feature type="region of interest" description="Disordered" evidence="2">
    <location>
        <begin position="307"/>
        <end position="333"/>
    </location>
</feature>
<dbReference type="Proteomes" id="UP001603978">
    <property type="component" value="Unassembled WGS sequence"/>
</dbReference>
<evidence type="ECO:0000256" key="1">
    <source>
        <dbReference type="SAM" id="Coils"/>
    </source>
</evidence>
<gene>
    <name evidence="6" type="ORF">ACFLIM_42960</name>
</gene>
<keyword evidence="3" id="KW-1133">Transmembrane helix</keyword>
<keyword evidence="7" id="KW-1185">Reference proteome</keyword>
<dbReference type="EMBL" id="JBICRM010000041">
    <property type="protein sequence ID" value="MFG1709947.1"/>
    <property type="molecule type" value="Genomic_DNA"/>
</dbReference>
<protein>
    <submittedName>
        <fullName evidence="6">DUF4349 domain-containing protein</fullName>
    </submittedName>
</protein>
<keyword evidence="4" id="KW-0732">Signal</keyword>
<dbReference type="InterPro" id="IPR025645">
    <property type="entry name" value="DUF4349"/>
</dbReference>
<dbReference type="PROSITE" id="PS51257">
    <property type="entry name" value="PROKAR_LIPOPROTEIN"/>
    <property type="match status" value="1"/>
</dbReference>